<feature type="transmembrane region" description="Helical" evidence="1">
    <location>
        <begin position="45"/>
        <end position="67"/>
    </location>
</feature>
<keyword evidence="1" id="KW-1133">Transmembrane helix</keyword>
<evidence type="ECO:0000256" key="1">
    <source>
        <dbReference type="SAM" id="Phobius"/>
    </source>
</evidence>
<feature type="transmembrane region" description="Helical" evidence="1">
    <location>
        <begin position="136"/>
        <end position="163"/>
    </location>
</feature>
<feature type="transmembrane region" description="Helical" evidence="1">
    <location>
        <begin position="6"/>
        <end position="24"/>
    </location>
</feature>
<name>A0ABZ2Y9Z2_9BACT</name>
<keyword evidence="1" id="KW-0812">Transmembrane</keyword>
<protein>
    <submittedName>
        <fullName evidence="2">ECF transporter S component</fullName>
    </submittedName>
</protein>
<dbReference type="EMBL" id="CP121689">
    <property type="protein sequence ID" value="WZL75830.1"/>
    <property type="molecule type" value="Genomic_DNA"/>
</dbReference>
<feature type="transmembrane region" description="Helical" evidence="1">
    <location>
        <begin position="73"/>
        <end position="94"/>
    </location>
</feature>
<keyword evidence="1" id="KW-0472">Membrane</keyword>
<evidence type="ECO:0000313" key="2">
    <source>
        <dbReference type="EMBL" id="WZL75830.1"/>
    </source>
</evidence>
<organism evidence="2 3">
    <name type="scientific">Thermatribacter velox</name>
    <dbReference type="NCBI Taxonomy" id="3039681"/>
    <lineage>
        <taxon>Bacteria</taxon>
        <taxon>Pseudomonadati</taxon>
        <taxon>Atribacterota</taxon>
        <taxon>Atribacteria</taxon>
        <taxon>Atribacterales</taxon>
        <taxon>Thermatribacteraceae</taxon>
        <taxon>Thermatribacter</taxon>
    </lineage>
</organism>
<proteinExistence type="predicted"/>
<dbReference type="Gene3D" id="1.10.1760.20">
    <property type="match status" value="1"/>
</dbReference>
<dbReference type="RefSeq" id="WP_369017979.1">
    <property type="nucleotide sequence ID" value="NZ_CP121689.1"/>
</dbReference>
<dbReference type="Proteomes" id="UP001461341">
    <property type="component" value="Chromosome"/>
</dbReference>
<feature type="transmembrane region" description="Helical" evidence="1">
    <location>
        <begin position="101"/>
        <end position="124"/>
    </location>
</feature>
<gene>
    <name evidence="2" type="ORF">QBE54_09615</name>
</gene>
<evidence type="ECO:0000313" key="3">
    <source>
        <dbReference type="Proteomes" id="UP001461341"/>
    </source>
</evidence>
<keyword evidence="3" id="KW-1185">Reference proteome</keyword>
<reference evidence="2 3" key="1">
    <citation type="submission" date="2023-03" db="EMBL/GenBank/DDBJ databases">
        <title>Novel Species.</title>
        <authorList>
            <person name="Ma S."/>
        </authorList>
    </citation>
    <scope>NUCLEOTIDE SEQUENCE [LARGE SCALE GENOMIC DNA]</scope>
    <source>
        <strain evidence="2 3">B11</strain>
    </source>
</reference>
<sequence length="173" mass="19060">MQAREITKMGVLIAIGVALPYFFHFTGIPGQVFLPMHIPVLLGGFLLRSGGEVFLVGLILPILNFLISGRPVFPSLVAMMFELGVYGLSAFLFYQRLRWGILSSLVVALFLGRGAFILSSWILFSLLGRSFGLLPLLQTLFIVALPGILIQLVLIPLLVAALLKSRKESPRFF</sequence>
<accession>A0ABZ2Y9Z2</accession>